<dbReference type="GO" id="GO:0000049">
    <property type="term" value="F:tRNA binding"/>
    <property type="evidence" value="ECO:0007669"/>
    <property type="project" value="UniProtKB-KW"/>
</dbReference>
<dbReference type="SUPFAM" id="SSF81891">
    <property type="entry name" value="Poly A polymerase C-terminal region-like"/>
    <property type="match status" value="1"/>
</dbReference>
<dbReference type="PANTHER" id="PTHR47545">
    <property type="entry name" value="MULTIFUNCTIONAL CCA PROTEIN"/>
    <property type="match status" value="1"/>
</dbReference>
<evidence type="ECO:0000313" key="14">
    <source>
        <dbReference type="Proteomes" id="UP000597444"/>
    </source>
</evidence>
<keyword evidence="10 11" id="KW-0694">RNA-binding</keyword>
<dbReference type="InterPro" id="IPR002646">
    <property type="entry name" value="PolA_pol_head_dom"/>
</dbReference>
<accession>A0A8J3IT25</accession>
<protein>
    <submittedName>
        <fullName evidence="13">Polynucleotide adenylyltransferase</fullName>
    </submittedName>
</protein>
<dbReference type="RefSeq" id="WP_220206369.1">
    <property type="nucleotide sequence ID" value="NZ_BNJK01000001.1"/>
</dbReference>
<reference evidence="13" key="1">
    <citation type="submission" date="2020-10" db="EMBL/GenBank/DDBJ databases">
        <title>Taxonomic study of unclassified bacteria belonging to the class Ktedonobacteria.</title>
        <authorList>
            <person name="Yabe S."/>
            <person name="Wang C.M."/>
            <person name="Zheng Y."/>
            <person name="Sakai Y."/>
            <person name="Cavaletti L."/>
            <person name="Monciardini P."/>
            <person name="Donadio S."/>
        </authorList>
    </citation>
    <scope>NUCLEOTIDE SEQUENCE</scope>
    <source>
        <strain evidence="13">ID150040</strain>
    </source>
</reference>
<keyword evidence="3" id="KW-0820">tRNA-binding</keyword>
<sequence>MSRATQHLDSWALHLLQQTASYFNTHQRKAYLVGGSVRNLLLDEPDTDWDIATDGDAAKIARQLANQLGGFYAHMHDKASRVIVKNDTQEISFDIAPLQGRTIEEDLRERDFTLNAIAVPLSAVISYLTAGVALPLIDPTGGQSDLDTHILRAVNQSIFKYDPLRMLRAVRFRMRYHLTIDPRTEKMLIRDAALLPHAAPERIHDELYAILKPEGATERLRYLDAHGLLTVLMPEFIPARGMPQPSLHHWDVFDHSLETVSALERLLTLLQQTPEEIQHSQLHSNGHDDLITLHDLLIEAEQQHILNIADLLAPPMKLAALLHDIGKTITYAVDAEGHIHFYHHPQAGVPLAQRVMKQLSASTHDRRLVQQVVAHHMRPGQLSHDKVTERAIRRYFVELGPTGIHVALVALADHLSMRGPEPLTEAWERHLATVRLLLTRYIRERSRILPPRLIQGEELIRRLHLEPGPIIGQLLEHIAEAQAEGRIHSKDEALWLAEEKLNREK</sequence>
<evidence type="ECO:0000256" key="2">
    <source>
        <dbReference type="ARBA" id="ARBA00007265"/>
    </source>
</evidence>
<dbReference type="GO" id="GO:0016779">
    <property type="term" value="F:nucleotidyltransferase activity"/>
    <property type="evidence" value="ECO:0007669"/>
    <property type="project" value="UniProtKB-KW"/>
</dbReference>
<evidence type="ECO:0000256" key="5">
    <source>
        <dbReference type="ARBA" id="ARBA00022694"/>
    </source>
</evidence>
<dbReference type="CDD" id="cd00077">
    <property type="entry name" value="HDc"/>
    <property type="match status" value="1"/>
</dbReference>
<dbReference type="InterPro" id="IPR050124">
    <property type="entry name" value="tRNA_CCA-adding_enzyme"/>
</dbReference>
<comment type="similarity">
    <text evidence="2 11">Belongs to the tRNA nucleotidyltransferase/poly(A) polymerase family.</text>
</comment>
<dbReference type="Pfam" id="PF01966">
    <property type="entry name" value="HD"/>
    <property type="match status" value="1"/>
</dbReference>
<dbReference type="Gene3D" id="1.10.246.80">
    <property type="match status" value="1"/>
</dbReference>
<gene>
    <name evidence="13" type="ORF">KSF_057490</name>
</gene>
<dbReference type="GO" id="GO:0008033">
    <property type="term" value="P:tRNA processing"/>
    <property type="evidence" value="ECO:0007669"/>
    <property type="project" value="UniProtKB-KW"/>
</dbReference>
<evidence type="ECO:0000256" key="1">
    <source>
        <dbReference type="ARBA" id="ARBA00001946"/>
    </source>
</evidence>
<evidence type="ECO:0000313" key="13">
    <source>
        <dbReference type="EMBL" id="GHO95701.1"/>
    </source>
</evidence>
<dbReference type="Proteomes" id="UP000597444">
    <property type="component" value="Unassembled WGS sequence"/>
</dbReference>
<feature type="domain" description="HD/PDEase" evidence="12">
    <location>
        <begin position="248"/>
        <end position="427"/>
    </location>
</feature>
<evidence type="ECO:0000256" key="11">
    <source>
        <dbReference type="RuleBase" id="RU003953"/>
    </source>
</evidence>
<name>A0A8J3IT25_9CHLR</name>
<dbReference type="SMART" id="SM00471">
    <property type="entry name" value="HDc"/>
    <property type="match status" value="1"/>
</dbReference>
<dbReference type="InterPro" id="IPR032828">
    <property type="entry name" value="PolyA_RNA-bd"/>
</dbReference>
<dbReference type="InterPro" id="IPR043519">
    <property type="entry name" value="NT_sf"/>
</dbReference>
<evidence type="ECO:0000256" key="6">
    <source>
        <dbReference type="ARBA" id="ARBA00022695"/>
    </source>
</evidence>
<evidence type="ECO:0000256" key="8">
    <source>
        <dbReference type="ARBA" id="ARBA00022741"/>
    </source>
</evidence>
<evidence type="ECO:0000256" key="3">
    <source>
        <dbReference type="ARBA" id="ARBA00022555"/>
    </source>
</evidence>
<keyword evidence="4 11" id="KW-0808">Transferase</keyword>
<dbReference type="Gene3D" id="1.10.3090.10">
    <property type="entry name" value="cca-adding enzyme, domain 2"/>
    <property type="match status" value="1"/>
</dbReference>
<dbReference type="EMBL" id="BNJK01000001">
    <property type="protein sequence ID" value="GHO95701.1"/>
    <property type="molecule type" value="Genomic_DNA"/>
</dbReference>
<organism evidence="13 14">
    <name type="scientific">Reticulibacter mediterranei</name>
    <dbReference type="NCBI Taxonomy" id="2778369"/>
    <lineage>
        <taxon>Bacteria</taxon>
        <taxon>Bacillati</taxon>
        <taxon>Chloroflexota</taxon>
        <taxon>Ktedonobacteria</taxon>
        <taxon>Ktedonobacterales</taxon>
        <taxon>Reticulibacteraceae</taxon>
        <taxon>Reticulibacter</taxon>
    </lineage>
</organism>
<evidence type="ECO:0000256" key="10">
    <source>
        <dbReference type="ARBA" id="ARBA00022884"/>
    </source>
</evidence>
<keyword evidence="6 13" id="KW-0548">Nucleotidyltransferase</keyword>
<keyword evidence="5" id="KW-0819">tRNA processing</keyword>
<dbReference type="SUPFAM" id="SSF81301">
    <property type="entry name" value="Nucleotidyltransferase"/>
    <property type="match status" value="1"/>
</dbReference>
<keyword evidence="9" id="KW-0460">Magnesium</keyword>
<keyword evidence="7" id="KW-0479">Metal-binding</keyword>
<evidence type="ECO:0000256" key="9">
    <source>
        <dbReference type="ARBA" id="ARBA00022842"/>
    </source>
</evidence>
<evidence type="ECO:0000256" key="4">
    <source>
        <dbReference type="ARBA" id="ARBA00022679"/>
    </source>
</evidence>
<dbReference type="InterPro" id="IPR006674">
    <property type="entry name" value="HD_domain"/>
</dbReference>
<keyword evidence="14" id="KW-1185">Reference proteome</keyword>
<dbReference type="AlphaFoldDB" id="A0A8J3IT25"/>
<comment type="cofactor">
    <cofactor evidence="1">
        <name>Mg(2+)</name>
        <dbReference type="ChEBI" id="CHEBI:18420"/>
    </cofactor>
</comment>
<proteinExistence type="inferred from homology"/>
<dbReference type="PANTHER" id="PTHR47545:SF2">
    <property type="entry name" value="CC-ADDING TRNA NUCLEOTIDYLTRANSFERASE"/>
    <property type="match status" value="1"/>
</dbReference>
<keyword evidence="8" id="KW-0547">Nucleotide-binding</keyword>
<comment type="caution">
    <text evidence="13">The sequence shown here is derived from an EMBL/GenBank/DDBJ whole genome shotgun (WGS) entry which is preliminary data.</text>
</comment>
<dbReference type="InterPro" id="IPR003607">
    <property type="entry name" value="HD/PDEase_dom"/>
</dbReference>
<dbReference type="GO" id="GO:0000166">
    <property type="term" value="F:nucleotide binding"/>
    <property type="evidence" value="ECO:0007669"/>
    <property type="project" value="UniProtKB-KW"/>
</dbReference>
<evidence type="ECO:0000259" key="12">
    <source>
        <dbReference type="SMART" id="SM00471"/>
    </source>
</evidence>
<evidence type="ECO:0000256" key="7">
    <source>
        <dbReference type="ARBA" id="ARBA00022723"/>
    </source>
</evidence>
<dbReference type="Pfam" id="PF01743">
    <property type="entry name" value="PolyA_pol"/>
    <property type="match status" value="1"/>
</dbReference>
<dbReference type="Pfam" id="PF12627">
    <property type="entry name" value="PolyA_pol_RNAbd"/>
    <property type="match status" value="1"/>
</dbReference>
<dbReference type="Gene3D" id="3.30.460.10">
    <property type="entry name" value="Beta Polymerase, domain 2"/>
    <property type="match status" value="1"/>
</dbReference>
<dbReference type="GO" id="GO:0046872">
    <property type="term" value="F:metal ion binding"/>
    <property type="evidence" value="ECO:0007669"/>
    <property type="project" value="UniProtKB-KW"/>
</dbReference>